<gene>
    <name evidence="4" type="ORF">FOM92_02130</name>
</gene>
<proteinExistence type="predicted"/>
<dbReference type="InterPro" id="IPR019734">
    <property type="entry name" value="TPR_rpt"/>
</dbReference>
<feature type="repeat" description="TPR" evidence="1">
    <location>
        <begin position="66"/>
        <end position="99"/>
    </location>
</feature>
<evidence type="ECO:0000256" key="2">
    <source>
        <dbReference type="SAM" id="MobiDB-lite"/>
    </source>
</evidence>
<dbReference type="RefSeq" id="WP_143775127.1">
    <property type="nucleotide sequence ID" value="NZ_VKKU01000001.1"/>
</dbReference>
<keyword evidence="5" id="KW-1185">Reference proteome</keyword>
<evidence type="ECO:0000256" key="1">
    <source>
        <dbReference type="PROSITE-ProRule" id="PRU00339"/>
    </source>
</evidence>
<dbReference type="InterPro" id="IPR011990">
    <property type="entry name" value="TPR-like_helical_dom_sf"/>
</dbReference>
<dbReference type="Gene3D" id="1.25.40.10">
    <property type="entry name" value="Tetratricopeptide repeat domain"/>
    <property type="match status" value="1"/>
</dbReference>
<sequence>MTMLRAIPAIVYALAATGAAAQAVDESALEALEKTSPVVQPVMAEPAGAAELRAAMRRISLSPSDADALADAGNAALMLGDANAALNFFTRANSLRPNNGRIVAGLATATVRTENPFEALRLFDDAVRLGVSERSIAADRALAFDLLGNFGRAQQDYKLARTASVSDDLIVRHAISTSLSGQSTQADAMLVPLLEKNNPAAWRARAFILASRGDFRESVQVTQGFMDAGSAQRMERFLRLMPELTGAQQAAAIHLGHFPASQYVGRDSEQVRKVASTIPAVQPAANDSRLIPAGDPLGKKPAKVAAAEKPKTTERRRDKKAREQEEVKAIVAAIPDSQKLPKVDTARLGTETARARVEEATSAKLVTARTTELPPPETARPLQRVEIGPRDNVPQSQTPPPPVRVAAQTVTQPVQQAPAISADSGVKTQTVAAGFEAATRVEPATSAPAPAPALATANLPQEETKMAAALPVETVPVPTPTPTPPPAAKAAFDLGAIVNAIEIPESEQKPSAVPVDLKKIKPAAPKVAAVDEAGKAAKTDPKAAAKAKAPPPSPARFWVQIATGDANALGFDYRKWAKKSPDLFKSTSGWTSAWGKTSRLLVGPFADQKLAKKWEADFKKAGGDGFMWKSENGVVVTALKGK</sequence>
<protein>
    <submittedName>
        <fullName evidence="4">Uncharacterized protein</fullName>
    </submittedName>
</protein>
<feature type="region of interest" description="Disordered" evidence="2">
    <location>
        <begin position="287"/>
        <end position="324"/>
    </location>
</feature>
<dbReference type="SUPFAM" id="SSF48452">
    <property type="entry name" value="TPR-like"/>
    <property type="match status" value="1"/>
</dbReference>
<feature type="signal peptide" evidence="3">
    <location>
        <begin position="1"/>
        <end position="23"/>
    </location>
</feature>
<comment type="caution">
    <text evidence="4">The sequence shown here is derived from an EMBL/GenBank/DDBJ whole genome shotgun (WGS) entry which is preliminary data.</text>
</comment>
<reference evidence="4 5" key="1">
    <citation type="submission" date="2019-07" db="EMBL/GenBank/DDBJ databases">
        <authorList>
            <person name="Park M."/>
        </authorList>
    </citation>
    <scope>NUCLEOTIDE SEQUENCE [LARGE SCALE GENOMIC DNA]</scope>
    <source>
        <strain evidence="4 5">KCTC32445</strain>
    </source>
</reference>
<dbReference type="AlphaFoldDB" id="A0A553WHU2"/>
<dbReference type="PROSITE" id="PS50005">
    <property type="entry name" value="TPR"/>
    <property type="match status" value="1"/>
</dbReference>
<evidence type="ECO:0000256" key="3">
    <source>
        <dbReference type="SAM" id="SignalP"/>
    </source>
</evidence>
<dbReference type="Proteomes" id="UP000320160">
    <property type="component" value="Unassembled WGS sequence"/>
</dbReference>
<accession>A0A553WHU2</accession>
<evidence type="ECO:0000313" key="5">
    <source>
        <dbReference type="Proteomes" id="UP000320160"/>
    </source>
</evidence>
<keyword evidence="3" id="KW-0732">Signal</keyword>
<organism evidence="4 5">
    <name type="scientific">Sphingorhabdus contaminans</name>
    <dbReference type="NCBI Taxonomy" id="1343899"/>
    <lineage>
        <taxon>Bacteria</taxon>
        <taxon>Pseudomonadati</taxon>
        <taxon>Pseudomonadota</taxon>
        <taxon>Alphaproteobacteria</taxon>
        <taxon>Sphingomonadales</taxon>
        <taxon>Sphingomonadaceae</taxon>
        <taxon>Sphingorhabdus</taxon>
    </lineage>
</organism>
<dbReference type="EMBL" id="VKKU01000001">
    <property type="protein sequence ID" value="TSB04255.1"/>
    <property type="molecule type" value="Genomic_DNA"/>
</dbReference>
<name>A0A553WHU2_9SPHN</name>
<keyword evidence="1" id="KW-0802">TPR repeat</keyword>
<evidence type="ECO:0000313" key="4">
    <source>
        <dbReference type="EMBL" id="TSB04255.1"/>
    </source>
</evidence>
<feature type="chain" id="PRO_5021925632" evidence="3">
    <location>
        <begin position="24"/>
        <end position="642"/>
    </location>
</feature>
<feature type="compositionally biased region" description="Basic and acidic residues" evidence="2">
    <location>
        <begin position="306"/>
        <end position="324"/>
    </location>
</feature>
<dbReference type="OrthoDB" id="7398646at2"/>